<dbReference type="Proteomes" id="UP000183898">
    <property type="component" value="Unassembled WGS sequence"/>
</dbReference>
<accession>A0A1H8B5W3</accession>
<reference evidence="4 5" key="1">
    <citation type="submission" date="2016-10" db="EMBL/GenBank/DDBJ databases">
        <authorList>
            <person name="de Groot N.N."/>
        </authorList>
    </citation>
    <scope>NUCLEOTIDE SEQUENCE [LARGE SCALE GENOMIC DNA]</scope>
    <source>
        <strain evidence="4 5">Nl18</strain>
    </source>
</reference>
<dbReference type="RefSeq" id="WP_074743680.1">
    <property type="nucleotide sequence ID" value="NZ_FOCT01000001.1"/>
</dbReference>
<protein>
    <submittedName>
        <fullName evidence="4">Predicted flavoprotein CzcO associated with the cation diffusion facilitator CzcD</fullName>
    </submittedName>
</protein>
<keyword evidence="2" id="KW-0274">FAD</keyword>
<dbReference type="GO" id="GO:0050661">
    <property type="term" value="F:NADP binding"/>
    <property type="evidence" value="ECO:0007669"/>
    <property type="project" value="InterPro"/>
</dbReference>
<dbReference type="SUPFAM" id="SSF51905">
    <property type="entry name" value="FAD/NAD(P)-binding domain"/>
    <property type="match status" value="1"/>
</dbReference>
<organism evidence="4 5">
    <name type="scientific">Nitrosospira multiformis</name>
    <dbReference type="NCBI Taxonomy" id="1231"/>
    <lineage>
        <taxon>Bacteria</taxon>
        <taxon>Pseudomonadati</taxon>
        <taxon>Pseudomonadota</taxon>
        <taxon>Betaproteobacteria</taxon>
        <taxon>Nitrosomonadales</taxon>
        <taxon>Nitrosomonadaceae</taxon>
        <taxon>Nitrosospira</taxon>
    </lineage>
</organism>
<dbReference type="GO" id="GO:0004499">
    <property type="term" value="F:N,N-dimethylaniline monooxygenase activity"/>
    <property type="evidence" value="ECO:0007669"/>
    <property type="project" value="InterPro"/>
</dbReference>
<evidence type="ECO:0000256" key="3">
    <source>
        <dbReference type="ARBA" id="ARBA00023002"/>
    </source>
</evidence>
<dbReference type="PANTHER" id="PTHR42877">
    <property type="entry name" value="L-ORNITHINE N(5)-MONOOXYGENASE-RELATED"/>
    <property type="match status" value="1"/>
</dbReference>
<name>A0A1H8B5W3_9PROT</name>
<keyword evidence="3" id="KW-0560">Oxidoreductase</keyword>
<dbReference type="Gene3D" id="3.50.50.60">
    <property type="entry name" value="FAD/NAD(P)-binding domain"/>
    <property type="match status" value="2"/>
</dbReference>
<dbReference type="AlphaFoldDB" id="A0A1H8B5W3"/>
<gene>
    <name evidence="4" type="ORF">SAMN05216404_101138</name>
</gene>
<dbReference type="EMBL" id="FOCT01000001">
    <property type="protein sequence ID" value="SEM78301.1"/>
    <property type="molecule type" value="Genomic_DNA"/>
</dbReference>
<evidence type="ECO:0000313" key="4">
    <source>
        <dbReference type="EMBL" id="SEM78301.1"/>
    </source>
</evidence>
<keyword evidence="1" id="KW-0285">Flavoprotein</keyword>
<evidence type="ECO:0000313" key="5">
    <source>
        <dbReference type="Proteomes" id="UP000183898"/>
    </source>
</evidence>
<dbReference type="InterPro" id="IPR020946">
    <property type="entry name" value="Flavin_mOase-like"/>
</dbReference>
<evidence type="ECO:0000256" key="1">
    <source>
        <dbReference type="ARBA" id="ARBA00022630"/>
    </source>
</evidence>
<dbReference type="GO" id="GO:0050660">
    <property type="term" value="F:flavin adenine dinucleotide binding"/>
    <property type="evidence" value="ECO:0007669"/>
    <property type="project" value="InterPro"/>
</dbReference>
<proteinExistence type="predicted"/>
<dbReference type="PANTHER" id="PTHR42877:SF4">
    <property type="entry name" value="FAD_NAD(P)-BINDING DOMAIN-CONTAINING PROTEIN-RELATED"/>
    <property type="match status" value="1"/>
</dbReference>
<dbReference type="InterPro" id="IPR036188">
    <property type="entry name" value="FAD/NAD-bd_sf"/>
</dbReference>
<sequence>MSNEHPVLEQAAPEIYRAVILGAGVSGLCMGRAFRKAGITSFLIIEKSEGIGGTWWDNTYPGAECDVRSHLYSYSFDLNPEWSQAYAPQPEIREYLVRFATKFDLLPHIRLNATLTSARFDAEQGLWLLRLENGEQLKASFFICSAGPLSEPHYPDIRGMDTYEGGLFHSARWDHDYPLNGKRVAVIGTAASAVQIVPLIAPLAANLYVCQRSPNWIIPRLNHVYASWEKALFRLKPVAKTNRFLLYWLHEMNRLSFNPGGFMARIGRGLAEWHLRRQVANPRLRKALRPSYPFGCKRVLLSNAYYPTLMRSNVELIDTPIDRIDRSGIVTRDGQKREVDVIICATGFNVKHMLSVEIRGLQGYRLNEAWADEPKAYQGVTVASFPNLFILLGPNTGQGHTSAILFIEAQVNYALKCIQEVARQRKRFLSVKPEAMNRYNEELQKTLSTSVWAAGCRSWYKTESGKIIGIYPGFSFQYAKQLREPRFEDYAIC</sequence>
<evidence type="ECO:0000256" key="2">
    <source>
        <dbReference type="ARBA" id="ARBA00022827"/>
    </source>
</evidence>
<dbReference type="InterPro" id="IPR051209">
    <property type="entry name" value="FAD-bind_Monooxygenase_sf"/>
</dbReference>
<dbReference type="Pfam" id="PF00743">
    <property type="entry name" value="FMO-like"/>
    <property type="match status" value="1"/>
</dbReference>